<keyword evidence="1" id="KW-0812">Transmembrane</keyword>
<protein>
    <submittedName>
        <fullName evidence="2">Uncharacterized protein</fullName>
    </submittedName>
</protein>
<feature type="transmembrane region" description="Helical" evidence="1">
    <location>
        <begin position="30"/>
        <end position="47"/>
    </location>
</feature>
<proteinExistence type="predicted"/>
<keyword evidence="1" id="KW-1133">Transmembrane helix</keyword>
<evidence type="ECO:0000313" key="2">
    <source>
        <dbReference type="EMBL" id="OGN12493.1"/>
    </source>
</evidence>
<dbReference type="Proteomes" id="UP000178197">
    <property type="component" value="Unassembled WGS sequence"/>
</dbReference>
<feature type="transmembrane region" description="Helical" evidence="1">
    <location>
        <begin position="126"/>
        <end position="147"/>
    </location>
</feature>
<gene>
    <name evidence="2" type="ORF">A3C71_01845</name>
</gene>
<comment type="caution">
    <text evidence="2">The sequence shown here is derived from an EMBL/GenBank/DDBJ whole genome shotgun (WGS) entry which is preliminary data.</text>
</comment>
<feature type="transmembrane region" description="Helical" evidence="1">
    <location>
        <begin position="95"/>
        <end position="114"/>
    </location>
</feature>
<feature type="transmembrane region" description="Helical" evidence="1">
    <location>
        <begin position="54"/>
        <end position="75"/>
    </location>
</feature>
<name>A0A1F8FH89_9BACT</name>
<dbReference type="AlphaFoldDB" id="A0A1F8FH89"/>
<sequence length="189" mass="21566">MDFLTKLLVSSSGFSKNLSGLFDFTVDSNGVSLFFLFFLLVIFLVALSFGKTRIVLALLATYISAFLESTFIYRLELEKFFGDFLKLPAIFWTRFLVFVVFFIVVFLILNRSILRPKMSLQESPPIAILFLSVLQGIFWLSLITSYLPVGVTIISEPFTKKYLVLPSIKFAVAILPLAALFFFKRKRPI</sequence>
<reference evidence="2 3" key="1">
    <citation type="journal article" date="2016" name="Nat. Commun.">
        <title>Thousands of microbial genomes shed light on interconnected biogeochemical processes in an aquifer system.</title>
        <authorList>
            <person name="Anantharaman K."/>
            <person name="Brown C.T."/>
            <person name="Hug L.A."/>
            <person name="Sharon I."/>
            <person name="Castelle C.J."/>
            <person name="Probst A.J."/>
            <person name="Thomas B.C."/>
            <person name="Singh A."/>
            <person name="Wilkins M.J."/>
            <person name="Karaoz U."/>
            <person name="Brodie E.L."/>
            <person name="Williams K.H."/>
            <person name="Hubbard S.S."/>
            <person name="Banfield J.F."/>
        </authorList>
    </citation>
    <scope>NUCLEOTIDE SEQUENCE [LARGE SCALE GENOMIC DNA]</scope>
</reference>
<dbReference type="EMBL" id="MGJT01000017">
    <property type="protein sequence ID" value="OGN12493.1"/>
    <property type="molecule type" value="Genomic_DNA"/>
</dbReference>
<accession>A0A1F8FH89</accession>
<organism evidence="2 3">
    <name type="scientific">Candidatus Yanofskybacteria bacterium RIFCSPHIGHO2_02_FULL_43_15c</name>
    <dbReference type="NCBI Taxonomy" id="1802679"/>
    <lineage>
        <taxon>Bacteria</taxon>
        <taxon>Candidatus Yanofskyibacteriota</taxon>
    </lineage>
</organism>
<feature type="transmembrane region" description="Helical" evidence="1">
    <location>
        <begin position="162"/>
        <end position="183"/>
    </location>
</feature>
<keyword evidence="1" id="KW-0472">Membrane</keyword>
<evidence type="ECO:0000313" key="3">
    <source>
        <dbReference type="Proteomes" id="UP000178197"/>
    </source>
</evidence>
<evidence type="ECO:0000256" key="1">
    <source>
        <dbReference type="SAM" id="Phobius"/>
    </source>
</evidence>